<keyword evidence="3" id="KW-0378">Hydrolase</keyword>
<dbReference type="PANTHER" id="PTHR30417">
    <property type="entry name" value="N-ACETYLMURAMOYL-L-ALANINE AMIDASE AMID"/>
    <property type="match status" value="1"/>
</dbReference>
<evidence type="ECO:0000313" key="8">
    <source>
        <dbReference type="Proteomes" id="UP001206548"/>
    </source>
</evidence>
<dbReference type="CDD" id="cd06583">
    <property type="entry name" value="PGRP"/>
    <property type="match status" value="1"/>
</dbReference>
<protein>
    <recommendedName>
        <fullName evidence="2">N-acetylmuramoyl-L-alanine amidase</fullName>
        <ecNumber evidence="2">3.5.1.28</ecNumber>
    </recommendedName>
</protein>
<name>A0ABT2F979_9STRE</name>
<proteinExistence type="predicted"/>
<dbReference type="SUPFAM" id="SSF55846">
    <property type="entry name" value="N-acetylmuramoyl-L-alanine amidase-like"/>
    <property type="match status" value="1"/>
</dbReference>
<keyword evidence="4" id="KW-0961">Cell wall biogenesis/degradation</keyword>
<evidence type="ECO:0000256" key="5">
    <source>
        <dbReference type="SAM" id="MobiDB-lite"/>
    </source>
</evidence>
<dbReference type="EC" id="3.5.1.28" evidence="2"/>
<keyword evidence="8" id="KW-1185">Reference proteome</keyword>
<dbReference type="Pfam" id="PF01510">
    <property type="entry name" value="Amidase_2"/>
    <property type="match status" value="1"/>
</dbReference>
<dbReference type="RefSeq" id="WP_259138459.1">
    <property type="nucleotide sequence ID" value="NZ_JANUXX010000005.1"/>
</dbReference>
<gene>
    <name evidence="7" type="ORF">NXS10_05275</name>
</gene>
<evidence type="ECO:0000256" key="3">
    <source>
        <dbReference type="ARBA" id="ARBA00022801"/>
    </source>
</evidence>
<accession>A0ABT2F979</accession>
<comment type="caution">
    <text evidence="7">The sequence shown here is derived from an EMBL/GenBank/DDBJ whole genome shotgun (WGS) entry which is preliminary data.</text>
</comment>
<feature type="domain" description="N-acetylmuramoyl-L-alanine amidase" evidence="6">
    <location>
        <begin position="22"/>
        <end position="157"/>
    </location>
</feature>
<dbReference type="SMART" id="SM00644">
    <property type="entry name" value="Ami_2"/>
    <property type="match status" value="1"/>
</dbReference>
<sequence>MVKNVNGDVYSDLITIARPEVFWSGGARPQAIRYIVIHGTATTNVVGAYSTWLKSRNYQTSANYLVTDSDIMGCVGENFVAWHSGGRGAITNENSIGIEHINSYIGNLNDASTYLFSDRTLENGARLTAEICKRLGLAPDRSTIKMHREVSQTACPQTLNIDDYVRRVQKYYNGGAAQPTPQAQPQPAKTATPTGGLEMEFTFRIEGDPKRDWRRVYYANSARGTYHWLTNEDELKIIRQIYKDGTGRDLPHYVWNTKAPWYNRAFAALNLREE</sequence>
<dbReference type="Gene3D" id="3.40.80.10">
    <property type="entry name" value="Peptidoglycan recognition protein-like"/>
    <property type="match status" value="1"/>
</dbReference>
<feature type="region of interest" description="Disordered" evidence="5">
    <location>
        <begin position="175"/>
        <end position="195"/>
    </location>
</feature>
<organism evidence="7 8">
    <name type="scientific">Streptococcus sciuri</name>
    <dbReference type="NCBI Taxonomy" id="2973939"/>
    <lineage>
        <taxon>Bacteria</taxon>
        <taxon>Bacillati</taxon>
        <taxon>Bacillota</taxon>
        <taxon>Bacilli</taxon>
        <taxon>Lactobacillales</taxon>
        <taxon>Streptococcaceae</taxon>
        <taxon>Streptococcus</taxon>
    </lineage>
</organism>
<dbReference type="EMBL" id="JANUXX010000005">
    <property type="protein sequence ID" value="MCS4488367.1"/>
    <property type="molecule type" value="Genomic_DNA"/>
</dbReference>
<comment type="catalytic activity">
    <reaction evidence="1">
        <text>Hydrolyzes the link between N-acetylmuramoyl residues and L-amino acid residues in certain cell-wall glycopeptides.</text>
        <dbReference type="EC" id="3.5.1.28"/>
    </reaction>
</comment>
<evidence type="ECO:0000256" key="2">
    <source>
        <dbReference type="ARBA" id="ARBA00011901"/>
    </source>
</evidence>
<evidence type="ECO:0000256" key="1">
    <source>
        <dbReference type="ARBA" id="ARBA00001561"/>
    </source>
</evidence>
<evidence type="ECO:0000259" key="6">
    <source>
        <dbReference type="SMART" id="SM00644"/>
    </source>
</evidence>
<reference evidence="7 8" key="1">
    <citation type="journal article" date="2023" name="Int. J. Syst. Evol. Microbiol.">
        <title>Streptococcus sciuri sp. nov., Staphylococcus marylandisciuri sp. nov. and Staphylococcus americanisciuri sp. nov., isolated from faeces of eastern grey squirrel (Sciurus carolinensis).</title>
        <authorList>
            <person name="Volokhov D.V."/>
            <person name="Zagorodnyaya T.A."/>
            <person name="Furtak V.A."/>
            <person name="Nattanmai G."/>
            <person name="Randall L."/>
            <person name="Jose S."/>
            <person name="Gao Y."/>
            <person name="Eisenberg T."/>
            <person name="Delmonte P."/>
            <person name="Blom J."/>
            <person name="Mitchell K.K."/>
        </authorList>
    </citation>
    <scope>NUCLEOTIDE SEQUENCE [LARGE SCALE GENOMIC DNA]</scope>
    <source>
        <strain evidence="7 8">SQ9-PEA</strain>
    </source>
</reference>
<evidence type="ECO:0000256" key="4">
    <source>
        <dbReference type="ARBA" id="ARBA00023316"/>
    </source>
</evidence>
<dbReference type="InterPro" id="IPR051206">
    <property type="entry name" value="NAMLAA_amidase_2"/>
</dbReference>
<dbReference type="InterPro" id="IPR036505">
    <property type="entry name" value="Amidase/PGRP_sf"/>
</dbReference>
<dbReference type="PANTHER" id="PTHR30417:SF1">
    <property type="entry name" value="N-ACETYLMURAMOYL-L-ALANINE AMIDASE AMID"/>
    <property type="match status" value="1"/>
</dbReference>
<evidence type="ECO:0000313" key="7">
    <source>
        <dbReference type="EMBL" id="MCS4488367.1"/>
    </source>
</evidence>
<dbReference type="InterPro" id="IPR002502">
    <property type="entry name" value="Amidase_domain"/>
</dbReference>
<dbReference type="Proteomes" id="UP001206548">
    <property type="component" value="Unassembled WGS sequence"/>
</dbReference>